<dbReference type="GO" id="GO:0008893">
    <property type="term" value="F:guanosine-3',5'-bis(diphosphate) 3'-diphosphatase activity"/>
    <property type="evidence" value="ECO:0007669"/>
    <property type="project" value="TreeGrafter"/>
</dbReference>
<comment type="catalytic activity">
    <reaction evidence="5">
        <text>GTP + ATP = guanosine 3'-diphosphate 5'-triphosphate + AMP</text>
        <dbReference type="Rhea" id="RHEA:22088"/>
        <dbReference type="ChEBI" id="CHEBI:30616"/>
        <dbReference type="ChEBI" id="CHEBI:37565"/>
        <dbReference type="ChEBI" id="CHEBI:142410"/>
        <dbReference type="ChEBI" id="CHEBI:456215"/>
        <dbReference type="EC" id="2.7.6.5"/>
    </reaction>
</comment>
<dbReference type="InterPro" id="IPR002912">
    <property type="entry name" value="ACT_dom"/>
</dbReference>
<dbReference type="GO" id="GO:0005886">
    <property type="term" value="C:plasma membrane"/>
    <property type="evidence" value="ECO:0007669"/>
    <property type="project" value="TreeGrafter"/>
</dbReference>
<evidence type="ECO:0000256" key="2">
    <source>
        <dbReference type="ARBA" id="ARBA00014315"/>
    </source>
</evidence>
<dbReference type="SUPFAM" id="SSF81301">
    <property type="entry name" value="Nucleotidyltransferase"/>
    <property type="match status" value="1"/>
</dbReference>
<comment type="function">
    <text evidence="6">In eubacteria ppGpp (guanosine 3'-diphosphate 5'-diphosphate) is a mediator of the stringent response that coordinates a variety of cellular activities in response to changes in nutritional abundance.</text>
</comment>
<dbReference type="SUPFAM" id="SSF81271">
    <property type="entry name" value="TGS-like"/>
    <property type="match status" value="1"/>
</dbReference>
<dbReference type="PROSITE" id="PS51831">
    <property type="entry name" value="HD"/>
    <property type="match status" value="1"/>
</dbReference>
<dbReference type="InterPro" id="IPR045865">
    <property type="entry name" value="ACT-like_dom_sf"/>
</dbReference>
<dbReference type="InterPro" id="IPR007685">
    <property type="entry name" value="RelA_SpoT"/>
</dbReference>
<dbReference type="InterPro" id="IPR043519">
    <property type="entry name" value="NT_sf"/>
</dbReference>
<dbReference type="Gene3D" id="3.30.460.10">
    <property type="entry name" value="Beta Polymerase, domain 2"/>
    <property type="match status" value="1"/>
</dbReference>
<dbReference type="PROSITE" id="PS51880">
    <property type="entry name" value="TGS"/>
    <property type="match status" value="1"/>
</dbReference>
<dbReference type="PANTHER" id="PTHR21262">
    <property type="entry name" value="GUANOSINE-3',5'-BIS DIPHOSPHATE 3'-PYROPHOSPHOHYDROLASE"/>
    <property type="match status" value="1"/>
</dbReference>
<evidence type="ECO:0000256" key="4">
    <source>
        <dbReference type="ARBA" id="ARBA00032407"/>
    </source>
</evidence>
<dbReference type="Gene3D" id="3.30.70.260">
    <property type="match status" value="1"/>
</dbReference>
<dbReference type="CDD" id="cd00077">
    <property type="entry name" value="HDc"/>
    <property type="match status" value="1"/>
</dbReference>
<gene>
    <name evidence="7" type="ORF">X907_1697</name>
</gene>
<evidence type="ECO:0000256" key="3">
    <source>
        <dbReference type="ARBA" id="ARBA00029754"/>
    </source>
</evidence>
<dbReference type="InterPro" id="IPR006674">
    <property type="entry name" value="HD_domain"/>
</dbReference>
<dbReference type="PROSITE" id="PS51671">
    <property type="entry name" value="ACT"/>
    <property type="match status" value="1"/>
</dbReference>
<dbReference type="InterPro" id="IPR045600">
    <property type="entry name" value="RelA/SpoT_AH_RIS"/>
</dbReference>
<dbReference type="Pfam" id="PF04607">
    <property type="entry name" value="RelA_SpoT"/>
    <property type="match status" value="1"/>
</dbReference>
<dbReference type="SUPFAM" id="SSF55021">
    <property type="entry name" value="ACT-like"/>
    <property type="match status" value="1"/>
</dbReference>
<dbReference type="InterPro" id="IPR012676">
    <property type="entry name" value="TGS-like"/>
</dbReference>
<dbReference type="Gene3D" id="1.10.3210.10">
    <property type="entry name" value="Hypothetical protein af1432"/>
    <property type="match status" value="1"/>
</dbReference>
<dbReference type="Pfam" id="PF13328">
    <property type="entry name" value="HD_4"/>
    <property type="match status" value="1"/>
</dbReference>
<dbReference type="AlphaFoldDB" id="A0A3T0EB80"/>
<sequence length="739" mass="82338">MGGVALSASAEAPGTIPSADDLIARVLTYHPNADAELIRRAYDYSRDKHAHQKRHSGEPYYGHTVAVAMLLADLHLDVATVCSGLLHDTVEDTDATLEEITELFGEDVARLVDGETKLSQMELINKRTRQAENFQKLVLAITDDVRVLLVKLCDRLHNMRTLHFMPKPEKRERIARETLEIYAPLARRIGVNRICVELEDLAFRNINPDAYESITRRLAALRATRASAIAAMSSLLSQRLEEAGIDCRVFGREKRPYSIWRKLERKGTSFDDIADIYAFRVIVNTPDECYRTLGVIHQNWRSVPERFHDYISTPKPNNYRSLHTTIVGPHNVRMELQIRTEAMEAVAETGVAAHWRYKAGRYGYDAKSAREAGGDPLGRLRAFVEILEQGGDPDEFLEHAKLEMLTDQVYAFTPKGELIALPQGATPLDFAYAVHTELGAGAVGVRINGRERPLRTRLRNGDTVEIIKGGVRQPPAGWEDLVVTGRAKAAIRKLIRETQQQEFERLGKVIAEHAFQREGKAFKENMLTEALARLDLKSAPELYQALGRGQITSTQLFDAVFPGQREKSPNDPSQRELIDDEKGALYVHGSGLTPGVSLHFAPCCSPLPGDRIVGILREGVGVEVHVIDCERLAELEEEAPASGDNWIDLKWTPEARSNAVSVGRVLATVRNEPGVLAEIAGAVGEARGNITNIKTLSRSRDFFDMAFDIEVVDVRHLSNIVAALKTCDRVVSAERARYE</sequence>
<name>A0A3T0EB80_9PROT</name>
<dbReference type="InterPro" id="IPR012675">
    <property type="entry name" value="Beta-grasp_dom_sf"/>
</dbReference>
<dbReference type="SMART" id="SM00954">
    <property type="entry name" value="RelA_SpoT"/>
    <property type="match status" value="1"/>
</dbReference>
<dbReference type="CDD" id="cd01668">
    <property type="entry name" value="TGS_RSH"/>
    <property type="match status" value="1"/>
</dbReference>
<dbReference type="GO" id="GO:0008728">
    <property type="term" value="F:GTP diphosphokinase activity"/>
    <property type="evidence" value="ECO:0007669"/>
    <property type="project" value="UniProtKB-EC"/>
</dbReference>
<dbReference type="InterPro" id="IPR033655">
    <property type="entry name" value="TGS_RelA/SpoT"/>
</dbReference>
<dbReference type="EC" id="2.7.6.5" evidence="1"/>
<organism evidence="7 8">
    <name type="scientific">Glycocaulis alkaliphilus</name>
    <dbReference type="NCBI Taxonomy" id="1434191"/>
    <lineage>
        <taxon>Bacteria</taxon>
        <taxon>Pseudomonadati</taxon>
        <taxon>Pseudomonadota</taxon>
        <taxon>Alphaproteobacteria</taxon>
        <taxon>Maricaulales</taxon>
        <taxon>Maricaulaceae</taxon>
        <taxon>Glycocaulis</taxon>
    </lineage>
</organism>
<reference evidence="7 8" key="1">
    <citation type="submission" date="2016-12" db="EMBL/GenBank/DDBJ databases">
        <title>The genome of dimorphic prosthecate Glycocaulis alkaliphilus 6b-8t, isolated from crude oil dictates its adaptability in petroleum environments.</title>
        <authorList>
            <person name="Wu X.-L."/>
            <person name="Geng S."/>
        </authorList>
    </citation>
    <scope>NUCLEOTIDE SEQUENCE [LARGE SCALE GENOMIC DNA]</scope>
    <source>
        <strain evidence="7 8">6B-8</strain>
    </source>
</reference>
<dbReference type="CDD" id="cd05399">
    <property type="entry name" value="NT_Rel-Spo_like"/>
    <property type="match status" value="1"/>
</dbReference>
<dbReference type="OrthoDB" id="9805041at2"/>
<proteinExistence type="inferred from homology"/>
<evidence type="ECO:0000256" key="5">
    <source>
        <dbReference type="ARBA" id="ARBA00048244"/>
    </source>
</evidence>
<dbReference type="KEGG" id="gak:X907_1697"/>
<dbReference type="GO" id="GO:0042594">
    <property type="term" value="P:response to starvation"/>
    <property type="evidence" value="ECO:0007669"/>
    <property type="project" value="TreeGrafter"/>
</dbReference>
<evidence type="ECO:0000313" key="7">
    <source>
        <dbReference type="EMBL" id="AZU04228.1"/>
    </source>
</evidence>
<dbReference type="Pfam" id="PF19296">
    <property type="entry name" value="RelA_AH_RIS"/>
    <property type="match status" value="1"/>
</dbReference>
<dbReference type="GO" id="GO:0015949">
    <property type="term" value="P:nucleobase-containing small molecule interconversion"/>
    <property type="evidence" value="ECO:0007669"/>
    <property type="project" value="UniProtKB-ARBA"/>
</dbReference>
<dbReference type="FunFam" id="1.10.3210.10:FF:000001">
    <property type="entry name" value="GTP pyrophosphokinase RelA"/>
    <property type="match status" value="1"/>
</dbReference>
<dbReference type="InterPro" id="IPR004811">
    <property type="entry name" value="RelA/Spo_fam"/>
</dbReference>
<evidence type="ECO:0000256" key="6">
    <source>
        <dbReference type="RuleBase" id="RU003847"/>
    </source>
</evidence>
<dbReference type="GO" id="GO:0015969">
    <property type="term" value="P:guanosine tetraphosphate metabolic process"/>
    <property type="evidence" value="ECO:0007669"/>
    <property type="project" value="InterPro"/>
</dbReference>
<dbReference type="Pfam" id="PF02824">
    <property type="entry name" value="TGS"/>
    <property type="match status" value="1"/>
</dbReference>
<dbReference type="EMBL" id="CP018911">
    <property type="protein sequence ID" value="AZU04228.1"/>
    <property type="molecule type" value="Genomic_DNA"/>
</dbReference>
<protein>
    <recommendedName>
        <fullName evidence="2">GTP pyrophosphokinase rsh</fullName>
        <ecNumber evidence="1">2.7.6.5</ecNumber>
    </recommendedName>
    <alternativeName>
        <fullName evidence="4">(p)ppGpp synthase</fullName>
    </alternativeName>
    <alternativeName>
        <fullName evidence="3">ATP:GTP 3'-pyrophosphotransferase</fullName>
    </alternativeName>
</protein>
<comment type="similarity">
    <text evidence="6">Belongs to the relA/spoT family.</text>
</comment>
<accession>A0A3T0EB80</accession>
<dbReference type="Pfam" id="PF13291">
    <property type="entry name" value="ACT_4"/>
    <property type="match status" value="1"/>
</dbReference>
<dbReference type="SMART" id="SM00471">
    <property type="entry name" value="HDc"/>
    <property type="match status" value="1"/>
</dbReference>
<dbReference type="PANTHER" id="PTHR21262:SF36">
    <property type="entry name" value="BIFUNCTIONAL (P)PPGPP SYNTHASE_HYDROLASE SPOT"/>
    <property type="match status" value="1"/>
</dbReference>
<evidence type="ECO:0000313" key="8">
    <source>
        <dbReference type="Proteomes" id="UP000286954"/>
    </source>
</evidence>
<dbReference type="CDD" id="cd04876">
    <property type="entry name" value="ACT_RelA-SpoT"/>
    <property type="match status" value="1"/>
</dbReference>
<dbReference type="Gene3D" id="3.10.20.30">
    <property type="match status" value="1"/>
</dbReference>
<evidence type="ECO:0000256" key="1">
    <source>
        <dbReference type="ARBA" id="ARBA00013251"/>
    </source>
</evidence>
<dbReference type="FunFam" id="3.10.20.30:FF:000002">
    <property type="entry name" value="GTP pyrophosphokinase (RelA/SpoT)"/>
    <property type="match status" value="1"/>
</dbReference>
<dbReference type="InterPro" id="IPR004095">
    <property type="entry name" value="TGS"/>
</dbReference>
<dbReference type="FunFam" id="3.30.460.10:FF:000001">
    <property type="entry name" value="GTP pyrophosphokinase RelA"/>
    <property type="match status" value="1"/>
</dbReference>
<dbReference type="NCBIfam" id="TIGR00691">
    <property type="entry name" value="spoT_relA"/>
    <property type="match status" value="1"/>
</dbReference>
<keyword evidence="7" id="KW-0378">Hydrolase</keyword>
<dbReference type="SUPFAM" id="SSF109604">
    <property type="entry name" value="HD-domain/PDEase-like"/>
    <property type="match status" value="1"/>
</dbReference>
<dbReference type="Proteomes" id="UP000286954">
    <property type="component" value="Chromosome"/>
</dbReference>
<dbReference type="InterPro" id="IPR003607">
    <property type="entry name" value="HD/PDEase_dom"/>
</dbReference>
<keyword evidence="8" id="KW-1185">Reference proteome</keyword>